<dbReference type="EMBL" id="CP002590">
    <property type="protein sequence ID" value="AEA12626.1"/>
    <property type="molecule type" value="Genomic_DNA"/>
</dbReference>
<dbReference type="eggNOG" id="arCOG03763">
    <property type="taxonomic scope" value="Archaea"/>
</dbReference>
<dbReference type="Proteomes" id="UP000008138">
    <property type="component" value="Chromosome"/>
</dbReference>
<keyword evidence="2" id="KW-1185">Reference proteome</keyword>
<accession>F2L0E4</accession>
<evidence type="ECO:0000313" key="2">
    <source>
        <dbReference type="Proteomes" id="UP000008138"/>
    </source>
</evidence>
<sequence length="60" mass="7000">MLAQRRRERLDCEVADWERFSALPEDVQRRVLEALGCPCVDASTRLLLVRLERMGILKCL</sequence>
<dbReference type="KEGG" id="tuz:TUZN_1145"/>
<evidence type="ECO:0000313" key="1">
    <source>
        <dbReference type="EMBL" id="AEA12626.1"/>
    </source>
</evidence>
<organism evidence="1 2">
    <name type="scientific">Thermoproteus uzoniensis (strain 768-20)</name>
    <dbReference type="NCBI Taxonomy" id="999630"/>
    <lineage>
        <taxon>Archaea</taxon>
        <taxon>Thermoproteota</taxon>
        <taxon>Thermoprotei</taxon>
        <taxon>Thermoproteales</taxon>
        <taxon>Thermoproteaceae</taxon>
        <taxon>Thermoproteus</taxon>
    </lineage>
</organism>
<dbReference type="GeneID" id="10360675"/>
<reference evidence="1 2" key="1">
    <citation type="journal article" date="2011" name="J. Bacteriol.">
        <title>Complete genome sequence of the thermoacidophilic crenarchaeon Thermoproteus uzoniensis 768-20.</title>
        <authorList>
            <person name="Mardanov A.V."/>
            <person name="Gumerov V.M."/>
            <person name="Beletsky A.V."/>
            <person name="Prokofeva M.I."/>
            <person name="Bonch-Osmolovskaya E.A."/>
            <person name="Ravin N.V."/>
            <person name="Skryabin K.G."/>
        </authorList>
    </citation>
    <scope>NUCLEOTIDE SEQUENCE [LARGE SCALE GENOMIC DNA]</scope>
    <source>
        <strain evidence="1 2">768-20</strain>
    </source>
</reference>
<name>F2L0E4_THEU7</name>
<dbReference type="HOGENOM" id="CLU_2930409_0_0_2"/>
<dbReference type="STRING" id="999630.TUZN_1145"/>
<gene>
    <name evidence="1" type="ordered locus">TUZN_1145</name>
</gene>
<protein>
    <submittedName>
        <fullName evidence="1">Uncharacterized protein</fullName>
    </submittedName>
</protein>
<reference key="2">
    <citation type="submission" date="2011-03" db="EMBL/GenBank/DDBJ databases">
        <title>Complete genome sequence of the thermoacidophilic crenarchaeon Thermoproteus uzoniensis 768-20.</title>
        <authorList>
            <person name="Mardanov A.V."/>
            <person name="Gumerov V.M."/>
            <person name="Beletsky A.V."/>
            <person name="Prokofeva M.I."/>
            <person name="Bonch-Osmolovskaya E.A."/>
            <person name="Ravin N.V."/>
            <person name="Skryabin K.G."/>
        </authorList>
    </citation>
    <scope>NUCLEOTIDE SEQUENCE</scope>
    <source>
        <strain>768-20</strain>
    </source>
</reference>
<dbReference type="AlphaFoldDB" id="F2L0E4"/>
<dbReference type="RefSeq" id="WP_013679962.1">
    <property type="nucleotide sequence ID" value="NC_015315.1"/>
</dbReference>
<dbReference type="OrthoDB" id="377392at2157"/>
<proteinExistence type="predicted"/>